<reference evidence="2 3" key="1">
    <citation type="journal article" date="2018" name="ACS Chem. Biol.">
        <title>Ketoreductase domain dysfunction expands chemodiversity: malyngamide biosynthesis in the cyanobacterium Okeania hirsuta.</title>
        <authorList>
            <person name="Moss N.A."/>
            <person name="Leao T."/>
            <person name="Rankin M."/>
            <person name="McCullough T.M."/>
            <person name="Qu P."/>
            <person name="Korobeynikov A."/>
            <person name="Smith J.L."/>
            <person name="Gerwick L."/>
            <person name="Gerwick W.H."/>
        </authorList>
    </citation>
    <scope>NUCLEOTIDE SEQUENCE [LARGE SCALE GENOMIC DNA]</scope>
    <source>
        <strain evidence="2 3">PAB10Feb10-1</strain>
    </source>
</reference>
<proteinExistence type="predicted"/>
<keyword evidence="1" id="KW-0472">Membrane</keyword>
<dbReference type="Proteomes" id="UP000269154">
    <property type="component" value="Unassembled WGS sequence"/>
</dbReference>
<dbReference type="InterPro" id="IPR012340">
    <property type="entry name" value="NA-bd_OB-fold"/>
</dbReference>
<keyword evidence="1" id="KW-0812">Transmembrane</keyword>
<feature type="transmembrane region" description="Helical" evidence="1">
    <location>
        <begin position="7"/>
        <end position="30"/>
    </location>
</feature>
<evidence type="ECO:0000313" key="2">
    <source>
        <dbReference type="EMBL" id="RQH57472.1"/>
    </source>
</evidence>
<keyword evidence="3" id="KW-1185">Reference proteome</keyword>
<evidence type="ECO:0000256" key="1">
    <source>
        <dbReference type="SAM" id="Phobius"/>
    </source>
</evidence>
<dbReference type="AlphaFoldDB" id="A0A3N6Q3K2"/>
<dbReference type="OrthoDB" id="517853at2"/>
<sequence length="114" mass="12740">MKNQLLMLAYISVGVGIFGGMLIVLLLSIFRQNQVINSLVRPQDFLGLPCTVEIPFDTHSRGKVSLNVKGSSIELIARTTEESKEFTKGEQVFIIGTENNQVWVISKSSFQHQE</sequence>
<name>A0A3N6Q3K2_9CYAN</name>
<protein>
    <submittedName>
        <fullName evidence="2">NfeD-like protein</fullName>
    </submittedName>
</protein>
<comment type="caution">
    <text evidence="2">The sequence shown here is derived from an EMBL/GenBank/DDBJ whole genome shotgun (WGS) entry which is preliminary data.</text>
</comment>
<dbReference type="RefSeq" id="WP_124143882.1">
    <property type="nucleotide sequence ID" value="NZ_CAWOKI010000372.1"/>
</dbReference>
<organism evidence="2 3">
    <name type="scientific">Okeania hirsuta</name>
    <dbReference type="NCBI Taxonomy" id="1458930"/>
    <lineage>
        <taxon>Bacteria</taxon>
        <taxon>Bacillati</taxon>
        <taxon>Cyanobacteriota</taxon>
        <taxon>Cyanophyceae</taxon>
        <taxon>Oscillatoriophycideae</taxon>
        <taxon>Oscillatoriales</taxon>
        <taxon>Microcoleaceae</taxon>
        <taxon>Okeania</taxon>
    </lineage>
</organism>
<gene>
    <name evidence="2" type="ORF">D5R40_01270</name>
</gene>
<dbReference type="EMBL" id="RCBY01000003">
    <property type="protein sequence ID" value="RQH57472.1"/>
    <property type="molecule type" value="Genomic_DNA"/>
</dbReference>
<dbReference type="Gene3D" id="2.40.50.140">
    <property type="entry name" value="Nucleic acid-binding proteins"/>
    <property type="match status" value="1"/>
</dbReference>
<accession>A0A3N6Q3K2</accession>
<evidence type="ECO:0000313" key="3">
    <source>
        <dbReference type="Proteomes" id="UP000269154"/>
    </source>
</evidence>
<keyword evidence="1" id="KW-1133">Transmembrane helix</keyword>